<organism evidence="1 2">
    <name type="scientific">Medicago truncatula</name>
    <name type="common">Barrel medic</name>
    <name type="synonym">Medicago tribuloides</name>
    <dbReference type="NCBI Taxonomy" id="3880"/>
    <lineage>
        <taxon>Eukaryota</taxon>
        <taxon>Viridiplantae</taxon>
        <taxon>Streptophyta</taxon>
        <taxon>Embryophyta</taxon>
        <taxon>Tracheophyta</taxon>
        <taxon>Spermatophyta</taxon>
        <taxon>Magnoliopsida</taxon>
        <taxon>eudicotyledons</taxon>
        <taxon>Gunneridae</taxon>
        <taxon>Pentapetalae</taxon>
        <taxon>rosids</taxon>
        <taxon>fabids</taxon>
        <taxon>Fabales</taxon>
        <taxon>Fabaceae</taxon>
        <taxon>Papilionoideae</taxon>
        <taxon>50 kb inversion clade</taxon>
        <taxon>NPAAA clade</taxon>
        <taxon>Hologalegina</taxon>
        <taxon>IRL clade</taxon>
        <taxon>Trifolieae</taxon>
        <taxon>Medicago</taxon>
    </lineage>
</organism>
<dbReference type="AntiFam" id="ANF00225">
    <property type="entry name" value="Shadow ORF (opposite tuf)"/>
</dbReference>
<protein>
    <submittedName>
        <fullName evidence="1">Uncharacterized protein</fullName>
    </submittedName>
</protein>
<gene>
    <name evidence="1" type="ORF">MtrunA17_Chr3g0116831</name>
</gene>
<accession>A0A396ITI3</accession>
<dbReference type="EMBL" id="PSQE01000003">
    <property type="protein sequence ID" value="RHN68710.1"/>
    <property type="molecule type" value="Genomic_DNA"/>
</dbReference>
<evidence type="ECO:0000313" key="2">
    <source>
        <dbReference type="Proteomes" id="UP000265566"/>
    </source>
</evidence>
<proteinExistence type="predicted"/>
<comment type="caution">
    <text evidence="1">The sequence shown here is derived from an EMBL/GenBank/DDBJ whole genome shotgun (WGS) entry which is preliminary data.</text>
</comment>
<evidence type="ECO:0000313" key="1">
    <source>
        <dbReference type="EMBL" id="RHN68710.1"/>
    </source>
</evidence>
<name>A0A396ITI3_MEDTR</name>
<dbReference type="Gramene" id="rna17096">
    <property type="protein sequence ID" value="RHN68710.1"/>
    <property type="gene ID" value="gene17096"/>
</dbReference>
<sequence length="100" mass="11347">MSSTFFLLQNIHNTFKLRVRSNSSRLSQNHPSLNINLLNTSQQQTHIITSHSIVQNLLKHFHSRHCSAPRFPQTNKVNYITNLNKPPFNSSGGNCSTTSD</sequence>
<reference evidence="2" key="1">
    <citation type="journal article" date="2018" name="Nat. Plants">
        <title>Whole-genome landscape of Medicago truncatula symbiotic genes.</title>
        <authorList>
            <person name="Pecrix Y."/>
            <person name="Staton S.E."/>
            <person name="Sallet E."/>
            <person name="Lelandais-Briere C."/>
            <person name="Moreau S."/>
            <person name="Carrere S."/>
            <person name="Blein T."/>
            <person name="Jardinaud M.F."/>
            <person name="Latrasse D."/>
            <person name="Zouine M."/>
            <person name="Zahm M."/>
            <person name="Kreplak J."/>
            <person name="Mayjonade B."/>
            <person name="Satge C."/>
            <person name="Perez M."/>
            <person name="Cauet S."/>
            <person name="Marande W."/>
            <person name="Chantry-Darmon C."/>
            <person name="Lopez-Roques C."/>
            <person name="Bouchez O."/>
            <person name="Berard A."/>
            <person name="Debelle F."/>
            <person name="Munos S."/>
            <person name="Bendahmane A."/>
            <person name="Berges H."/>
            <person name="Niebel A."/>
            <person name="Buitink J."/>
            <person name="Frugier F."/>
            <person name="Benhamed M."/>
            <person name="Crespi M."/>
            <person name="Gouzy J."/>
            <person name="Gamas P."/>
        </authorList>
    </citation>
    <scope>NUCLEOTIDE SEQUENCE [LARGE SCALE GENOMIC DNA]</scope>
    <source>
        <strain evidence="2">cv. Jemalong A17</strain>
    </source>
</reference>
<dbReference type="AlphaFoldDB" id="A0A396ITI3"/>
<dbReference type="Proteomes" id="UP000265566">
    <property type="component" value="Chromosome 3"/>
</dbReference>